<dbReference type="InterPro" id="IPR013762">
    <property type="entry name" value="Integrase-like_cat_sf"/>
</dbReference>
<gene>
    <name evidence="3" type="ORF">AM587_10000588</name>
</gene>
<evidence type="ECO:0000256" key="2">
    <source>
        <dbReference type="SAM" id="Phobius"/>
    </source>
</evidence>
<dbReference type="PANTHER" id="PTHR34605:SF4">
    <property type="entry name" value="DNA ADENINE METHYLTRANSFERASE"/>
    <property type="match status" value="1"/>
</dbReference>
<organism evidence="3 4">
    <name type="scientific">Phytophthora nicotianae</name>
    <name type="common">Potato buckeye rot agent</name>
    <name type="synonym">Phytophthora parasitica</name>
    <dbReference type="NCBI Taxonomy" id="4792"/>
    <lineage>
        <taxon>Eukaryota</taxon>
        <taxon>Sar</taxon>
        <taxon>Stramenopiles</taxon>
        <taxon>Oomycota</taxon>
        <taxon>Peronosporomycetes</taxon>
        <taxon>Peronosporales</taxon>
        <taxon>Peronosporaceae</taxon>
        <taxon>Phytophthora</taxon>
    </lineage>
</organism>
<reference evidence="3 4" key="1">
    <citation type="submission" date="2015-11" db="EMBL/GenBank/DDBJ databases">
        <title>Genomes and virulence difference between two physiological races of Phytophthora nicotianae.</title>
        <authorList>
            <person name="Liu H."/>
            <person name="Ma X."/>
            <person name="Yu H."/>
            <person name="Fang D."/>
            <person name="Li Y."/>
            <person name="Wang X."/>
            <person name="Wang W."/>
            <person name="Dong Y."/>
            <person name="Xiao B."/>
        </authorList>
    </citation>
    <scope>NUCLEOTIDE SEQUENCE [LARGE SCALE GENOMIC DNA]</scope>
    <source>
        <strain evidence="4">race 0</strain>
    </source>
</reference>
<dbReference type="OrthoDB" id="125419at2759"/>
<protein>
    <submittedName>
        <fullName evidence="3">Uncharacterized protein</fullName>
    </submittedName>
</protein>
<dbReference type="Gene3D" id="1.10.443.10">
    <property type="entry name" value="Intergrase catalytic core"/>
    <property type="match status" value="1"/>
</dbReference>
<keyword evidence="2" id="KW-1133">Transmembrane helix</keyword>
<evidence type="ECO:0000313" key="4">
    <source>
        <dbReference type="Proteomes" id="UP000052943"/>
    </source>
</evidence>
<dbReference type="EMBL" id="LNFO01002094">
    <property type="protein sequence ID" value="KUF87119.1"/>
    <property type="molecule type" value="Genomic_DNA"/>
</dbReference>
<dbReference type="AlphaFoldDB" id="A0A0W8CSW4"/>
<dbReference type="STRING" id="4790.A0A0W8CSW4"/>
<sequence length="917" mass="102026">MAGVWKIAAFGTAFGVAGVIVGGLVGAWMSIRASRLRLKMTKKLFKLPDEKSPLAAEAREMFVTNQFSNSTAQATSSTNANPTKLTTIAMFSPTSSSSSDQYEVMSTLRSEIFDKNRDATGPNQFDGPRNGGRRWIIQALTGQLFAGWISRRRRGASSLSIARKGKQRAAVGGLVGASAMAGVWKMAKLARAMGVMGMIVGGVVGAGVSMRTSGDMVTADMLKLPSDKSPHAAQAREMMGLEELKPRNTRRAKATAIAAFKAFVKSESVDFEYVRRCIEKDDSGKCIVSILDMFGMYLAFNEGKKGKQLARNTAMQYYRQTKMWFFELFPTQRHVVEAKLLSMGKTLENFCMKRDGKVVSKAPPCCKADLRKMMLYLFKNASMSSDYQDAALLCMLWYLFGRASDLSLVQKRNLTIDAADILFVRFIRLKTSEEQGLSLFPDLDFVTCPVYAIALALMTQAAPCVDLLDNLPPLHVQATVSLSPATPLLEVLDHPAEYAALGAAAAVSTGSTTSEKTPTIYSHVNRVLDRIAAAAGVKLALSSHSFRRGGAQHVNGCEGLTHRWIFDRGAWNMSTTNKGFNYIFNTSREDHKVSKALSGYDTDAKVPLKDLKSFDAQTQEKIATVRHYLFAACFKLDQAKYNVSKRVLDVLTAYLLLHYPHLKELHPEGPAVKRLEACVQLAGSSLADLLAWATHLASAACNTKTQSSEETEIAPCKRPNEENTIIEHQRSVIDQLVLLVKRQNERMDILEAKVEGNTQQHKIDKRQREKEQEQEQDKAHKRRRTSVTHLHTTWYAWYAQEPRWLSDAPKQQRSNAKQLVGYMKLFIAEGFVLDPRAEDYRDRVLALGKQAEKEVLNFLRERDISSRGSTAVRKHLRNLHVAGALNDRISRHRRLIHAGAVQDPDRHDLLEPVATTL</sequence>
<keyword evidence="2" id="KW-0472">Membrane</keyword>
<feature type="compositionally biased region" description="Basic and acidic residues" evidence="1">
    <location>
        <begin position="766"/>
        <end position="778"/>
    </location>
</feature>
<feature type="region of interest" description="Disordered" evidence="1">
    <location>
        <begin position="751"/>
        <end position="785"/>
    </location>
</feature>
<dbReference type="GO" id="GO:0006310">
    <property type="term" value="P:DNA recombination"/>
    <property type="evidence" value="ECO:0007669"/>
    <property type="project" value="InterPro"/>
</dbReference>
<evidence type="ECO:0000313" key="3">
    <source>
        <dbReference type="EMBL" id="KUF87119.1"/>
    </source>
</evidence>
<dbReference type="GO" id="GO:0015074">
    <property type="term" value="P:DNA integration"/>
    <property type="evidence" value="ECO:0007669"/>
    <property type="project" value="InterPro"/>
</dbReference>
<dbReference type="PANTHER" id="PTHR34605">
    <property type="entry name" value="PHAGE_INTEGRASE DOMAIN-CONTAINING PROTEIN"/>
    <property type="match status" value="1"/>
</dbReference>
<comment type="caution">
    <text evidence="3">The sequence shown here is derived from an EMBL/GenBank/DDBJ whole genome shotgun (WGS) entry which is preliminary data.</text>
</comment>
<accession>A0A0W8CSW4</accession>
<dbReference type="InterPro" id="IPR052925">
    <property type="entry name" value="Phage_Integrase-like_Recomb"/>
</dbReference>
<name>A0A0W8CSW4_PHYNI</name>
<feature type="transmembrane region" description="Helical" evidence="2">
    <location>
        <begin position="6"/>
        <end position="31"/>
    </location>
</feature>
<dbReference type="GO" id="GO:0003677">
    <property type="term" value="F:DNA binding"/>
    <property type="evidence" value="ECO:0007669"/>
    <property type="project" value="InterPro"/>
</dbReference>
<evidence type="ECO:0000256" key="1">
    <source>
        <dbReference type="SAM" id="MobiDB-lite"/>
    </source>
</evidence>
<keyword evidence="2" id="KW-0812">Transmembrane</keyword>
<proteinExistence type="predicted"/>
<dbReference type="Proteomes" id="UP000052943">
    <property type="component" value="Unassembled WGS sequence"/>
</dbReference>